<feature type="compositionally biased region" description="Polar residues" evidence="3">
    <location>
        <begin position="19"/>
        <end position="32"/>
    </location>
</feature>
<feature type="compositionally biased region" description="Low complexity" evidence="3">
    <location>
        <begin position="164"/>
        <end position="177"/>
    </location>
</feature>
<dbReference type="Pfam" id="PF00625">
    <property type="entry name" value="Guanylate_kin"/>
    <property type="match status" value="1"/>
</dbReference>
<reference evidence="6" key="1">
    <citation type="submission" date="2025-08" db="UniProtKB">
        <authorList>
            <consortium name="RefSeq"/>
        </authorList>
    </citation>
    <scope>IDENTIFICATION</scope>
    <source>
        <tissue evidence="6">Tentacle</tissue>
    </source>
</reference>
<dbReference type="FunCoup" id="A0A6P8I842">
    <property type="interactions" value="1136"/>
</dbReference>
<feature type="region of interest" description="Disordered" evidence="3">
    <location>
        <begin position="1"/>
        <end position="74"/>
    </location>
</feature>
<dbReference type="InterPro" id="IPR027417">
    <property type="entry name" value="P-loop_NTPase"/>
</dbReference>
<dbReference type="SUPFAM" id="SSF50044">
    <property type="entry name" value="SH3-domain"/>
    <property type="match status" value="1"/>
</dbReference>
<gene>
    <name evidence="6" type="primary">LOC116298972</name>
</gene>
<feature type="compositionally biased region" description="Basic and acidic residues" evidence="3">
    <location>
        <begin position="34"/>
        <end position="44"/>
    </location>
</feature>
<dbReference type="Gene3D" id="2.30.30.40">
    <property type="entry name" value="SH3 Domains"/>
    <property type="match status" value="1"/>
</dbReference>
<feature type="domain" description="Guanylate kinase/L-type calcium channel beta subunit" evidence="4">
    <location>
        <begin position="271"/>
        <end position="453"/>
    </location>
</feature>
<evidence type="ECO:0000256" key="3">
    <source>
        <dbReference type="SAM" id="MobiDB-lite"/>
    </source>
</evidence>
<evidence type="ECO:0000256" key="2">
    <source>
        <dbReference type="ARBA" id="ARBA00022553"/>
    </source>
</evidence>
<feature type="region of interest" description="Disordered" evidence="3">
    <location>
        <begin position="455"/>
        <end position="491"/>
    </location>
</feature>
<dbReference type="AlphaFoldDB" id="A0A6P8I842"/>
<dbReference type="SUPFAM" id="SSF52540">
    <property type="entry name" value="P-loop containing nucleoside triphosphate hydrolases"/>
    <property type="match status" value="1"/>
</dbReference>
<organism evidence="5 6">
    <name type="scientific">Actinia tenebrosa</name>
    <name type="common">Australian red waratah sea anemone</name>
    <dbReference type="NCBI Taxonomy" id="6105"/>
    <lineage>
        <taxon>Eukaryota</taxon>
        <taxon>Metazoa</taxon>
        <taxon>Cnidaria</taxon>
        <taxon>Anthozoa</taxon>
        <taxon>Hexacorallia</taxon>
        <taxon>Actiniaria</taxon>
        <taxon>Actiniidae</taxon>
        <taxon>Actinia</taxon>
    </lineage>
</organism>
<dbReference type="InParanoid" id="A0A6P8I842"/>
<dbReference type="SMART" id="SM00072">
    <property type="entry name" value="GuKc"/>
    <property type="match status" value="1"/>
</dbReference>
<feature type="region of interest" description="Disordered" evidence="3">
    <location>
        <begin position="154"/>
        <end position="253"/>
    </location>
</feature>
<dbReference type="KEGG" id="aten:116298972"/>
<dbReference type="InterPro" id="IPR008145">
    <property type="entry name" value="GK/Ca_channel_bsu"/>
</dbReference>
<feature type="compositionally biased region" description="Polar residues" evidence="3">
    <location>
        <begin position="466"/>
        <end position="477"/>
    </location>
</feature>
<dbReference type="GeneID" id="116298972"/>
<feature type="compositionally biased region" description="Polar residues" evidence="3">
    <location>
        <begin position="190"/>
        <end position="209"/>
    </location>
</feature>
<dbReference type="OrthoDB" id="5962384at2759"/>
<protein>
    <submittedName>
        <fullName evidence="6">Voltage-dependent L-type calcium channel subunit beta-1-like isoform X1</fullName>
    </submittedName>
</protein>
<proteinExistence type="predicted"/>
<evidence type="ECO:0000256" key="1">
    <source>
        <dbReference type="ARBA" id="ARBA00022443"/>
    </source>
</evidence>
<dbReference type="InterPro" id="IPR000584">
    <property type="entry name" value="VDCC_L_bsu"/>
</dbReference>
<dbReference type="CDD" id="cd11863">
    <property type="entry name" value="SH3_CACNB"/>
    <property type="match status" value="1"/>
</dbReference>
<dbReference type="GO" id="GO:0005245">
    <property type="term" value="F:voltage-gated calcium channel activity"/>
    <property type="evidence" value="ECO:0007669"/>
    <property type="project" value="InterPro"/>
</dbReference>
<sequence>MARQIAVRDQDVELDSLSGGDQASTVSSTPSDIQRWHQYNERSGRVGGSDGFKDSEPAYRASDTSSVDEDRETSRRELERRAWEALQAARSKPVAFAVRTNIAYEGSEDDDSPVHGAAVSFNVKDFLHVKEKFNDDWWIGRVVKEGCDIGFIPTPSKLKSLQQGGPSMSGRPSRGYSKSGSVFQFGDMVNQAQSPTNTSPSRHSSTSVDAENGMEYEEEQQSPTSPTSKTLPRSASGTTVSSQTATGQQTKAKKAFFKKQEQLPPYDVVPSMRPIVLVGPSLKGYEVTDMMQKALFDYMKHQFSGRVLISRVTSDISLAKRSNLANPSKRNIIERSNSKNSGLAEVQQEIERIFELSRGLNLVVLDCDTINHPTQLAKTSLAPLLVYVKITAPKVLQRLIKTRGKAQSRALTVQLVAAEKLAQCSEEMYDLVLDETQLDDACDHLGEFLESYWRATHPPNQPGSRPPNTQQSSSMPQYNVIEGGERPSVYL</sequence>
<accession>A0A6P8I842</accession>
<name>A0A6P8I842_ACTTE</name>
<dbReference type="PRINTS" id="PR01626">
    <property type="entry name" value="LCACHANNELB"/>
</dbReference>
<dbReference type="GO" id="GO:0005891">
    <property type="term" value="C:voltage-gated calcium channel complex"/>
    <property type="evidence" value="ECO:0007669"/>
    <property type="project" value="InterPro"/>
</dbReference>
<dbReference type="RefSeq" id="XP_031563431.1">
    <property type="nucleotide sequence ID" value="XM_031707571.1"/>
</dbReference>
<evidence type="ECO:0000259" key="4">
    <source>
        <dbReference type="SMART" id="SM00072"/>
    </source>
</evidence>
<keyword evidence="5" id="KW-1185">Reference proteome</keyword>
<evidence type="ECO:0000313" key="5">
    <source>
        <dbReference type="Proteomes" id="UP000515163"/>
    </source>
</evidence>
<dbReference type="FunFam" id="3.40.50.300:FF:000432">
    <property type="entry name" value="Voltage-dependent L-type calcium channel subunit beta-1 isoform 1"/>
    <property type="match status" value="1"/>
</dbReference>
<feature type="compositionally biased region" description="Polar residues" evidence="3">
    <location>
        <begin position="221"/>
        <end position="250"/>
    </location>
</feature>
<dbReference type="PANTHER" id="PTHR11824">
    <property type="entry name" value="VOLTAGE-DEPENDENT CALCIUM CHANNEL BETA SUBUNIT"/>
    <property type="match status" value="1"/>
</dbReference>
<keyword evidence="2" id="KW-0597">Phosphoprotein</keyword>
<evidence type="ECO:0000313" key="6">
    <source>
        <dbReference type="RefSeq" id="XP_031563431.1"/>
    </source>
</evidence>
<dbReference type="Proteomes" id="UP000515163">
    <property type="component" value="Unplaced"/>
</dbReference>
<dbReference type="InterPro" id="IPR036028">
    <property type="entry name" value="SH3-like_dom_sf"/>
</dbReference>
<feature type="compositionally biased region" description="Basic and acidic residues" evidence="3">
    <location>
        <begin position="1"/>
        <end position="11"/>
    </location>
</feature>
<keyword evidence="1" id="KW-0728">SH3 domain</keyword>
<dbReference type="Gene3D" id="3.40.50.300">
    <property type="entry name" value="P-loop containing nucleotide triphosphate hydrolases"/>
    <property type="match status" value="1"/>
</dbReference>